<dbReference type="InterPro" id="IPR018958">
    <property type="entry name" value="Knr4/Smi1-like_dom"/>
</dbReference>
<dbReference type="RefSeq" id="WP_177145895.1">
    <property type="nucleotide sequence ID" value="NZ_JACAPU010000070.1"/>
</dbReference>
<organism evidence="2 3">
    <name type="scientific">Pseudomonas gingeri</name>
    <dbReference type="NCBI Taxonomy" id="117681"/>
    <lineage>
        <taxon>Bacteria</taxon>
        <taxon>Pseudomonadati</taxon>
        <taxon>Pseudomonadota</taxon>
        <taxon>Gammaproteobacteria</taxon>
        <taxon>Pseudomonadales</taxon>
        <taxon>Pseudomonadaceae</taxon>
        <taxon>Pseudomonas</taxon>
    </lineage>
</organism>
<accession>A0A7Y8BPI1</accession>
<evidence type="ECO:0000313" key="2">
    <source>
        <dbReference type="EMBL" id="NWB51254.1"/>
    </source>
</evidence>
<dbReference type="Gene3D" id="3.40.1580.10">
    <property type="entry name" value="SMI1/KNR4-like"/>
    <property type="match status" value="1"/>
</dbReference>
<protein>
    <submittedName>
        <fullName evidence="2">SMI1/KNR4 family protein</fullName>
    </submittedName>
</protein>
<evidence type="ECO:0000259" key="1">
    <source>
        <dbReference type="Pfam" id="PF09346"/>
    </source>
</evidence>
<comment type="caution">
    <text evidence="2">The sequence shown here is derived from an EMBL/GenBank/DDBJ whole genome shotgun (WGS) entry which is preliminary data.</text>
</comment>
<evidence type="ECO:0000313" key="3">
    <source>
        <dbReference type="Proteomes" id="UP000582981"/>
    </source>
</evidence>
<dbReference type="AlphaFoldDB" id="A0A7Y8BPI1"/>
<feature type="domain" description="Knr4/Smi1-like" evidence="1">
    <location>
        <begin position="14"/>
        <end position="124"/>
    </location>
</feature>
<dbReference type="InterPro" id="IPR037883">
    <property type="entry name" value="Knr4/Smi1-like_sf"/>
</dbReference>
<gene>
    <name evidence="2" type="ORF">HX829_32775</name>
</gene>
<dbReference type="EMBL" id="JACAPU010000070">
    <property type="protein sequence ID" value="NWB51254.1"/>
    <property type="molecule type" value="Genomic_DNA"/>
</dbReference>
<name>A0A7Y8BPI1_9PSED</name>
<reference evidence="2 3" key="1">
    <citation type="submission" date="2020-04" db="EMBL/GenBank/DDBJ databases">
        <title>Molecular characterization of pseudomonads from Agaricus bisporus reveal novel blotch 2 pathogens in Western Europe.</title>
        <authorList>
            <person name="Taparia T."/>
            <person name="Krijger M."/>
            <person name="Haynes E."/>
            <person name="Elpinstone J.G."/>
            <person name="Noble R."/>
            <person name="Van Der Wolf J."/>
        </authorList>
    </citation>
    <scope>NUCLEOTIDE SEQUENCE [LARGE SCALE GENOMIC DNA]</scope>
    <source>
        <strain evidence="2 3">F1001</strain>
    </source>
</reference>
<sequence>MKIEVKKVRPIECGAFEAVEVLVGSVLNSSIRAFFEEFNGGEPVLNFFDVGDVNGSGVNQFVPIEAIASELERFEFRDGFTPIAWAEGGNYVAVDLVGGGVYFVDHEILDGYIKLSEGIDMFLASLRPSSNDDVVLMPEQVKKAWINPKFLSGLKDKK</sequence>
<proteinExistence type="predicted"/>
<dbReference type="Pfam" id="PF09346">
    <property type="entry name" value="SMI1_KNR4"/>
    <property type="match status" value="1"/>
</dbReference>
<dbReference type="Proteomes" id="UP000582981">
    <property type="component" value="Unassembled WGS sequence"/>
</dbReference>
<dbReference type="SUPFAM" id="SSF160631">
    <property type="entry name" value="SMI1/KNR4-like"/>
    <property type="match status" value="1"/>
</dbReference>